<dbReference type="GeneID" id="109486781"/>
<evidence type="ECO:0000313" key="1">
    <source>
        <dbReference type="Proteomes" id="UP000515135"/>
    </source>
</evidence>
<sequence>MAQGGNKEANRDVFPSLSSLPVAEEAGHIIDYNYGKRFDTRIVETGEVNIIDESQDDSSDSSSLYKEQFLKGNTALKKNSLDEAEEHFAAALRTVHVKGLIQRQSNTRKRQRLCLS</sequence>
<evidence type="ECO:0000313" key="2">
    <source>
        <dbReference type="RefSeq" id="XP_019646230.1"/>
    </source>
</evidence>
<dbReference type="RefSeq" id="XP_019646230.1">
    <property type="nucleotide sequence ID" value="XM_019790671.1"/>
</dbReference>
<dbReference type="KEGG" id="bbel:109486781"/>
<name>A0A6P4ZYJ6_BRABE</name>
<dbReference type="AlphaFoldDB" id="A0A6P4ZYJ6"/>
<accession>A0A6P4ZYJ6</accession>
<reference evidence="2" key="1">
    <citation type="submission" date="2025-08" db="UniProtKB">
        <authorList>
            <consortium name="RefSeq"/>
        </authorList>
    </citation>
    <scope>IDENTIFICATION</scope>
    <source>
        <tissue evidence="2">Gonad</tissue>
    </source>
</reference>
<dbReference type="Proteomes" id="UP000515135">
    <property type="component" value="Unplaced"/>
</dbReference>
<protein>
    <submittedName>
        <fullName evidence="2">Uncharacterized protein LOC109486781</fullName>
    </submittedName>
</protein>
<organism evidence="1 2">
    <name type="scientific">Branchiostoma belcheri</name>
    <name type="common">Amphioxus</name>
    <dbReference type="NCBI Taxonomy" id="7741"/>
    <lineage>
        <taxon>Eukaryota</taxon>
        <taxon>Metazoa</taxon>
        <taxon>Chordata</taxon>
        <taxon>Cephalochordata</taxon>
        <taxon>Leptocardii</taxon>
        <taxon>Amphioxiformes</taxon>
        <taxon>Branchiostomatidae</taxon>
        <taxon>Branchiostoma</taxon>
    </lineage>
</organism>
<proteinExistence type="predicted"/>
<gene>
    <name evidence="2" type="primary">LOC109486781</name>
</gene>
<keyword evidence="1" id="KW-1185">Reference proteome</keyword>